<dbReference type="OrthoDB" id="9811552at2"/>
<keyword evidence="12" id="KW-1185">Reference proteome</keyword>
<dbReference type="InterPro" id="IPR036397">
    <property type="entry name" value="RNaseH_sf"/>
</dbReference>
<evidence type="ECO:0000256" key="5">
    <source>
        <dbReference type="ARBA" id="ARBA00022722"/>
    </source>
</evidence>
<evidence type="ECO:0000256" key="1">
    <source>
        <dbReference type="ARBA" id="ARBA00000077"/>
    </source>
</evidence>
<evidence type="ECO:0000256" key="6">
    <source>
        <dbReference type="ARBA" id="ARBA00022723"/>
    </source>
</evidence>
<dbReference type="GO" id="GO:0004523">
    <property type="term" value="F:RNA-DNA hybrid ribonuclease activity"/>
    <property type="evidence" value="ECO:0007669"/>
    <property type="project" value="UniProtKB-EC"/>
</dbReference>
<comment type="similarity">
    <text evidence="3">Belongs to the RNase H family.</text>
</comment>
<dbReference type="Pfam" id="PF00075">
    <property type="entry name" value="RNase_H"/>
    <property type="match status" value="1"/>
</dbReference>
<evidence type="ECO:0000256" key="4">
    <source>
        <dbReference type="ARBA" id="ARBA00012180"/>
    </source>
</evidence>
<dbReference type="InterPro" id="IPR012337">
    <property type="entry name" value="RNaseH-like_sf"/>
</dbReference>
<keyword evidence="6" id="KW-0479">Metal-binding</keyword>
<proteinExistence type="inferred from homology"/>
<dbReference type="InterPro" id="IPR050092">
    <property type="entry name" value="RNase_H"/>
</dbReference>
<dbReference type="PANTHER" id="PTHR10642">
    <property type="entry name" value="RIBONUCLEASE H1"/>
    <property type="match status" value="1"/>
</dbReference>
<accession>A0A4Y6UVJ2</accession>
<dbReference type="InterPro" id="IPR011320">
    <property type="entry name" value="RNase_H1_N"/>
</dbReference>
<dbReference type="SUPFAM" id="SSF55658">
    <property type="entry name" value="L9 N-domain-like"/>
    <property type="match status" value="1"/>
</dbReference>
<dbReference type="PROSITE" id="PS50879">
    <property type="entry name" value="RNASE_H_1"/>
    <property type="match status" value="1"/>
</dbReference>
<keyword evidence="8" id="KW-0378">Hydrolase</keyword>
<evidence type="ECO:0000256" key="3">
    <source>
        <dbReference type="ARBA" id="ARBA00005300"/>
    </source>
</evidence>
<gene>
    <name evidence="11" type="ORF">FFV09_04965</name>
</gene>
<dbReference type="Gene3D" id="3.40.970.10">
    <property type="entry name" value="Ribonuclease H1, N-terminal domain"/>
    <property type="match status" value="1"/>
</dbReference>
<comment type="cofactor">
    <cofactor evidence="2">
        <name>Mg(2+)</name>
        <dbReference type="ChEBI" id="CHEBI:18420"/>
    </cofactor>
</comment>
<sequence>MSKFYAVKMGRKTGVFSTWEECKKQVDGFPNAVYKSFTSYEDAKLFVFDKKLGNQKTFDFKAEITAYIDGSYNDDQKYYSFASIIFDGDKKLKFAGADNDLAIVEQRNVAGEVKAAIQVIEYAVRRNAKSIEIFYDYAGIEKWAKNEWKAKNSFTKSYVEFIQKVSSQIEIVFLKVKSHSGNTYNDEVDLLAKAALKPPYNKIEEVYNLSNNQNTSENYSSSSLTFDYEKGFEELKGNKKNLNLGLMIENKIFSSEHILKVFKSKWKKQKRKLNEYTEIKAVFDIENQVIIIRVLNTQGKYELVKLDKGDMVSNG</sequence>
<evidence type="ECO:0000256" key="2">
    <source>
        <dbReference type="ARBA" id="ARBA00001946"/>
    </source>
</evidence>
<evidence type="ECO:0000259" key="10">
    <source>
        <dbReference type="PROSITE" id="PS50879"/>
    </source>
</evidence>
<protein>
    <recommendedName>
        <fullName evidence="4">ribonuclease H</fullName>
        <ecNumber evidence="4">3.1.26.4</ecNumber>
    </recommendedName>
</protein>
<evidence type="ECO:0000256" key="7">
    <source>
        <dbReference type="ARBA" id="ARBA00022759"/>
    </source>
</evidence>
<dbReference type="FunFam" id="3.40.970.10:FF:000001">
    <property type="entry name" value="Ribonuclease H1"/>
    <property type="match status" value="1"/>
</dbReference>
<dbReference type="InterPro" id="IPR009027">
    <property type="entry name" value="Ribosomal_bL9/RNase_H1_N"/>
</dbReference>
<dbReference type="PANTHER" id="PTHR10642:SF26">
    <property type="entry name" value="RIBONUCLEASE H1"/>
    <property type="match status" value="1"/>
</dbReference>
<dbReference type="EC" id="3.1.26.4" evidence="4"/>
<organism evidence="11 12">
    <name type="scientific">Saccharibacillus brassicae</name>
    <dbReference type="NCBI Taxonomy" id="2583377"/>
    <lineage>
        <taxon>Bacteria</taxon>
        <taxon>Bacillati</taxon>
        <taxon>Bacillota</taxon>
        <taxon>Bacilli</taxon>
        <taxon>Bacillales</taxon>
        <taxon>Paenibacillaceae</taxon>
        <taxon>Saccharibacillus</taxon>
    </lineage>
</organism>
<dbReference type="GO" id="GO:0046872">
    <property type="term" value="F:metal ion binding"/>
    <property type="evidence" value="ECO:0007669"/>
    <property type="project" value="UniProtKB-KW"/>
</dbReference>
<keyword evidence="7" id="KW-0255">Endonuclease</keyword>
<dbReference type="KEGG" id="saca:FFV09_04965"/>
<dbReference type="GO" id="GO:0003676">
    <property type="term" value="F:nucleic acid binding"/>
    <property type="evidence" value="ECO:0007669"/>
    <property type="project" value="InterPro"/>
</dbReference>
<comment type="catalytic activity">
    <reaction evidence="1">
        <text>Endonucleolytic cleavage to 5'-phosphomonoester.</text>
        <dbReference type="EC" id="3.1.26.4"/>
    </reaction>
</comment>
<feature type="domain" description="RNase H type-1" evidence="10">
    <location>
        <begin position="60"/>
        <end position="197"/>
    </location>
</feature>
<dbReference type="InterPro" id="IPR002156">
    <property type="entry name" value="RNaseH_domain"/>
</dbReference>
<dbReference type="GO" id="GO:0043137">
    <property type="term" value="P:DNA replication, removal of RNA primer"/>
    <property type="evidence" value="ECO:0007669"/>
    <property type="project" value="TreeGrafter"/>
</dbReference>
<evidence type="ECO:0000256" key="9">
    <source>
        <dbReference type="ARBA" id="ARBA00022842"/>
    </source>
</evidence>
<name>A0A4Y6UVJ2_SACBS</name>
<keyword evidence="5" id="KW-0540">Nuclease</keyword>
<dbReference type="CDD" id="cd09277">
    <property type="entry name" value="RNase_HI_bacteria_like"/>
    <property type="match status" value="1"/>
</dbReference>
<keyword evidence="9" id="KW-0460">Magnesium</keyword>
<dbReference type="AlphaFoldDB" id="A0A4Y6UVJ2"/>
<dbReference type="EMBL" id="CP041217">
    <property type="protein sequence ID" value="QDH20267.1"/>
    <property type="molecule type" value="Genomic_DNA"/>
</dbReference>
<evidence type="ECO:0000313" key="12">
    <source>
        <dbReference type="Proteomes" id="UP000316968"/>
    </source>
</evidence>
<dbReference type="Pfam" id="PF01693">
    <property type="entry name" value="Cauli_VI"/>
    <property type="match status" value="1"/>
</dbReference>
<evidence type="ECO:0000256" key="8">
    <source>
        <dbReference type="ARBA" id="ARBA00022801"/>
    </source>
</evidence>
<dbReference type="Gene3D" id="3.30.420.10">
    <property type="entry name" value="Ribonuclease H-like superfamily/Ribonuclease H"/>
    <property type="match status" value="1"/>
</dbReference>
<dbReference type="InterPro" id="IPR037056">
    <property type="entry name" value="RNase_H1_N_sf"/>
</dbReference>
<dbReference type="Proteomes" id="UP000316968">
    <property type="component" value="Chromosome"/>
</dbReference>
<dbReference type="RefSeq" id="WP_141446653.1">
    <property type="nucleotide sequence ID" value="NZ_CP041217.1"/>
</dbReference>
<reference evidence="11 12" key="1">
    <citation type="submission" date="2019-06" db="EMBL/GenBank/DDBJ databases">
        <title>Saccharibacillus brassicae sp. nov., an endophytic bacterium isolated from Chinese cabbage seeds (Brassica pekinensis).</title>
        <authorList>
            <person name="Jiang L."/>
            <person name="Lee J."/>
            <person name="Kim S.W."/>
        </authorList>
    </citation>
    <scope>NUCLEOTIDE SEQUENCE [LARGE SCALE GENOMIC DNA]</scope>
    <source>
        <strain evidence="12">KCTC 43072 / ATSA2</strain>
    </source>
</reference>
<dbReference type="SUPFAM" id="SSF53098">
    <property type="entry name" value="Ribonuclease H-like"/>
    <property type="match status" value="1"/>
</dbReference>
<evidence type="ECO:0000313" key="11">
    <source>
        <dbReference type="EMBL" id="QDH20267.1"/>
    </source>
</evidence>